<organism evidence="1 2">
    <name type="scientific">Orbilia brochopaga</name>
    <dbReference type="NCBI Taxonomy" id="3140254"/>
    <lineage>
        <taxon>Eukaryota</taxon>
        <taxon>Fungi</taxon>
        <taxon>Dikarya</taxon>
        <taxon>Ascomycota</taxon>
        <taxon>Pezizomycotina</taxon>
        <taxon>Orbiliomycetes</taxon>
        <taxon>Orbiliales</taxon>
        <taxon>Orbiliaceae</taxon>
        <taxon>Orbilia</taxon>
    </lineage>
</organism>
<dbReference type="EMBL" id="JAVHNQ010000013">
    <property type="protein sequence ID" value="KAK6333982.1"/>
    <property type="molecule type" value="Genomic_DNA"/>
</dbReference>
<sequence length="471" mass="54716">MTSGVRVRTTFNSLPTEIHRRIFFYVESFYEEKGLVRKAGPDPFPHEMKQLAYISQLWRDIIMDRKFQCRQYVRRITQVRQIARLADNEIFPDYLRSFEFLALEYKELPELWILLSQVCERGARFDSLRIGEYTCGDDLEAINRGWKMLNPSWFTFFDLSDAIREATARIHTGRLELDLSVGRTQDAVRQMAPQFLHLLLSKLKGTMELVLKIEGPASSKQFQRNIHQAISQYTLSIVDLLPESLNALTTLHLSYSPLNWQNQYTAGIGTCDNGDKSIQCKDQLANTLRYLSKKLQIIILDYGQVSPCLFDPTVSELLPGEPADWPSLRRFQFRFVDKDTLIYQQNALGKIDPDDSFSSRGDDEIRHFFYIAARAVANQMPLIEHFSMDICTGYGPSFQMSYGMYLGGKHKRYLSVSRSLRPYGYGSWHSLNDDVVEDNPIAKMFREGVYTRKLEMEAEYHGRAFGDFMYW</sequence>
<name>A0AAV9U1V1_9PEZI</name>
<gene>
    <name evidence="1" type="ORF">TWF696_002493</name>
</gene>
<protein>
    <recommendedName>
        <fullName evidence="3">F-box domain-containing protein</fullName>
    </recommendedName>
</protein>
<evidence type="ECO:0008006" key="3">
    <source>
        <dbReference type="Google" id="ProtNLM"/>
    </source>
</evidence>
<reference evidence="1 2" key="1">
    <citation type="submission" date="2019-10" db="EMBL/GenBank/DDBJ databases">
        <authorList>
            <person name="Palmer J.M."/>
        </authorList>
    </citation>
    <scope>NUCLEOTIDE SEQUENCE [LARGE SCALE GENOMIC DNA]</scope>
    <source>
        <strain evidence="1 2">TWF696</strain>
    </source>
</reference>
<keyword evidence="2" id="KW-1185">Reference proteome</keyword>
<dbReference type="Proteomes" id="UP001375240">
    <property type="component" value="Unassembled WGS sequence"/>
</dbReference>
<dbReference type="AlphaFoldDB" id="A0AAV9U1V1"/>
<accession>A0AAV9U1V1</accession>
<evidence type="ECO:0000313" key="1">
    <source>
        <dbReference type="EMBL" id="KAK6333982.1"/>
    </source>
</evidence>
<comment type="caution">
    <text evidence="1">The sequence shown here is derived from an EMBL/GenBank/DDBJ whole genome shotgun (WGS) entry which is preliminary data.</text>
</comment>
<proteinExistence type="predicted"/>
<evidence type="ECO:0000313" key="2">
    <source>
        <dbReference type="Proteomes" id="UP001375240"/>
    </source>
</evidence>